<dbReference type="RefSeq" id="WP_278012488.1">
    <property type="nucleotide sequence ID" value="NZ_CP121208.1"/>
</dbReference>
<keyword evidence="2" id="KW-1185">Reference proteome</keyword>
<sequence>MSILQKISRPLLAAPFISGGLDALMKPAEHRERTHILLDLARKTGCPVADADVAPATIDAATRITATVIALSGLALATGRLPRSAALILGTLQIPLALANNPFWLHEGAQRKRDLAGLVQNAGLIGGALMAARDRSGAPSLGWRANRLADEISQSASAKFEAIGAQVSA</sequence>
<protein>
    <submittedName>
        <fullName evidence="1">DoxX family protein</fullName>
    </submittedName>
</protein>
<name>A0ABY8FX16_9ACTO</name>
<accession>A0ABY8FX16</accession>
<reference evidence="1 2" key="1">
    <citation type="submission" date="2023-03" db="EMBL/GenBank/DDBJ databases">
        <title>Complete genome of Arcanobacterium canis strain DSM 25104 isolated in 2010 from a canine otitis externa in Germany.</title>
        <authorList>
            <person name="Borowiak M."/>
            <person name="Kreitlow A."/>
            <person name="Malorny B."/>
            <person name="Laemmler C."/>
            <person name="Prenger-Berninghoff E."/>
            <person name="Ploetz M."/>
            <person name="Abdulmawjood A."/>
        </authorList>
    </citation>
    <scope>NUCLEOTIDE SEQUENCE [LARGE SCALE GENOMIC DNA]</scope>
    <source>
        <strain evidence="1 2">DSM 25104</strain>
    </source>
</reference>
<dbReference type="EMBL" id="CP121208">
    <property type="protein sequence ID" value="WFM83062.1"/>
    <property type="molecule type" value="Genomic_DNA"/>
</dbReference>
<organism evidence="1 2">
    <name type="scientific">Arcanobacterium canis</name>
    <dbReference type="NCBI Taxonomy" id="999183"/>
    <lineage>
        <taxon>Bacteria</taxon>
        <taxon>Bacillati</taxon>
        <taxon>Actinomycetota</taxon>
        <taxon>Actinomycetes</taxon>
        <taxon>Actinomycetales</taxon>
        <taxon>Actinomycetaceae</taxon>
        <taxon>Arcanobacterium</taxon>
    </lineage>
</organism>
<proteinExistence type="predicted"/>
<dbReference type="Proteomes" id="UP001215216">
    <property type="component" value="Chromosome"/>
</dbReference>
<evidence type="ECO:0000313" key="1">
    <source>
        <dbReference type="EMBL" id="WFM83062.1"/>
    </source>
</evidence>
<gene>
    <name evidence="1" type="ORF">P7079_06605</name>
</gene>
<evidence type="ECO:0000313" key="2">
    <source>
        <dbReference type="Proteomes" id="UP001215216"/>
    </source>
</evidence>